<dbReference type="HOGENOM" id="CLU_001265_54_6_1"/>
<keyword evidence="10" id="KW-1185">Reference proteome</keyword>
<organism evidence="9 10">
    <name type="scientific">Laccaria amethystina LaAM-08-1</name>
    <dbReference type="NCBI Taxonomy" id="1095629"/>
    <lineage>
        <taxon>Eukaryota</taxon>
        <taxon>Fungi</taxon>
        <taxon>Dikarya</taxon>
        <taxon>Basidiomycota</taxon>
        <taxon>Agaricomycotina</taxon>
        <taxon>Agaricomycetes</taxon>
        <taxon>Agaricomycetidae</taxon>
        <taxon>Agaricales</taxon>
        <taxon>Agaricineae</taxon>
        <taxon>Hydnangiaceae</taxon>
        <taxon>Laccaria</taxon>
    </lineage>
</organism>
<feature type="region of interest" description="Disordered" evidence="6">
    <location>
        <begin position="246"/>
        <end position="267"/>
    </location>
</feature>
<dbReference type="PROSITE" id="PS50850">
    <property type="entry name" value="MFS"/>
    <property type="match status" value="1"/>
</dbReference>
<evidence type="ECO:0000256" key="3">
    <source>
        <dbReference type="ARBA" id="ARBA00022692"/>
    </source>
</evidence>
<feature type="domain" description="Major facilitator superfamily (MFS) profile" evidence="8">
    <location>
        <begin position="42"/>
        <end position="491"/>
    </location>
</feature>
<keyword evidence="5 7" id="KW-0472">Membrane</keyword>
<dbReference type="PANTHER" id="PTHR23504">
    <property type="entry name" value="MAJOR FACILITATOR SUPERFAMILY DOMAIN-CONTAINING PROTEIN 10"/>
    <property type="match status" value="1"/>
</dbReference>
<keyword evidence="2" id="KW-0813">Transport</keyword>
<evidence type="ECO:0000256" key="5">
    <source>
        <dbReference type="ARBA" id="ARBA00023136"/>
    </source>
</evidence>
<feature type="transmembrane region" description="Helical" evidence="7">
    <location>
        <begin position="388"/>
        <end position="413"/>
    </location>
</feature>
<comment type="subcellular location">
    <subcellularLocation>
        <location evidence="1">Membrane</location>
        <topology evidence="1">Multi-pass membrane protein</topology>
    </subcellularLocation>
</comment>
<dbReference type="PANTHER" id="PTHR23504:SF15">
    <property type="entry name" value="MAJOR FACILITATOR SUPERFAMILY (MFS) PROFILE DOMAIN-CONTAINING PROTEIN"/>
    <property type="match status" value="1"/>
</dbReference>
<feature type="transmembrane region" description="Helical" evidence="7">
    <location>
        <begin position="171"/>
        <end position="194"/>
    </location>
</feature>
<feature type="transmembrane region" description="Helical" evidence="7">
    <location>
        <begin position="214"/>
        <end position="236"/>
    </location>
</feature>
<dbReference type="InterPro" id="IPR020846">
    <property type="entry name" value="MFS_dom"/>
</dbReference>
<dbReference type="SUPFAM" id="SSF103473">
    <property type="entry name" value="MFS general substrate transporter"/>
    <property type="match status" value="1"/>
</dbReference>
<evidence type="ECO:0000256" key="1">
    <source>
        <dbReference type="ARBA" id="ARBA00004141"/>
    </source>
</evidence>
<feature type="transmembrane region" description="Helical" evidence="7">
    <location>
        <begin position="139"/>
        <end position="159"/>
    </location>
</feature>
<dbReference type="InterPro" id="IPR001958">
    <property type="entry name" value="Tet-R_TetA/multi-R_MdtG-like"/>
</dbReference>
<dbReference type="Gene3D" id="1.20.1250.20">
    <property type="entry name" value="MFS general substrate transporter like domains"/>
    <property type="match status" value="1"/>
</dbReference>
<dbReference type="Proteomes" id="UP000054477">
    <property type="component" value="Unassembled WGS sequence"/>
</dbReference>
<dbReference type="GO" id="GO:0016020">
    <property type="term" value="C:membrane"/>
    <property type="evidence" value="ECO:0007669"/>
    <property type="project" value="UniProtKB-SubCell"/>
</dbReference>
<feature type="transmembrane region" description="Helical" evidence="7">
    <location>
        <begin position="80"/>
        <end position="102"/>
    </location>
</feature>
<feature type="transmembrane region" description="Helical" evidence="7">
    <location>
        <begin position="465"/>
        <end position="483"/>
    </location>
</feature>
<dbReference type="InterPro" id="IPR036259">
    <property type="entry name" value="MFS_trans_sf"/>
</dbReference>
<evidence type="ECO:0000313" key="10">
    <source>
        <dbReference type="Proteomes" id="UP000054477"/>
    </source>
</evidence>
<reference evidence="9 10" key="1">
    <citation type="submission" date="2014-04" db="EMBL/GenBank/DDBJ databases">
        <authorList>
            <consortium name="DOE Joint Genome Institute"/>
            <person name="Kuo A."/>
            <person name="Kohler A."/>
            <person name="Nagy L.G."/>
            <person name="Floudas D."/>
            <person name="Copeland A."/>
            <person name="Barry K.W."/>
            <person name="Cichocki N."/>
            <person name="Veneault-Fourrey C."/>
            <person name="LaButti K."/>
            <person name="Lindquist E.A."/>
            <person name="Lipzen A."/>
            <person name="Lundell T."/>
            <person name="Morin E."/>
            <person name="Murat C."/>
            <person name="Sun H."/>
            <person name="Tunlid A."/>
            <person name="Henrissat B."/>
            <person name="Grigoriev I.V."/>
            <person name="Hibbett D.S."/>
            <person name="Martin F."/>
            <person name="Nordberg H.P."/>
            <person name="Cantor M.N."/>
            <person name="Hua S.X."/>
        </authorList>
    </citation>
    <scope>NUCLEOTIDE SEQUENCE [LARGE SCALE GENOMIC DNA]</scope>
    <source>
        <strain evidence="9 10">LaAM-08-1</strain>
    </source>
</reference>
<name>A0A0C9Y8P9_9AGAR</name>
<evidence type="ECO:0000256" key="4">
    <source>
        <dbReference type="ARBA" id="ARBA00022989"/>
    </source>
</evidence>
<evidence type="ECO:0000313" key="9">
    <source>
        <dbReference type="EMBL" id="KIK06602.1"/>
    </source>
</evidence>
<dbReference type="EMBL" id="KN838552">
    <property type="protein sequence ID" value="KIK06602.1"/>
    <property type="molecule type" value="Genomic_DNA"/>
</dbReference>
<keyword evidence="3 7" id="KW-0812">Transmembrane</keyword>
<feature type="transmembrane region" description="Helical" evidence="7">
    <location>
        <begin position="323"/>
        <end position="345"/>
    </location>
</feature>
<keyword evidence="4 7" id="KW-1133">Transmembrane helix</keyword>
<dbReference type="GO" id="GO:0022857">
    <property type="term" value="F:transmembrane transporter activity"/>
    <property type="evidence" value="ECO:0007669"/>
    <property type="project" value="InterPro"/>
</dbReference>
<feature type="transmembrane region" description="Helical" evidence="7">
    <location>
        <begin position="284"/>
        <end position="311"/>
    </location>
</feature>
<proteinExistence type="predicted"/>
<dbReference type="Pfam" id="PF07690">
    <property type="entry name" value="MFS_1"/>
    <property type="match status" value="1"/>
</dbReference>
<dbReference type="OrthoDB" id="419616at2759"/>
<evidence type="ECO:0000259" key="8">
    <source>
        <dbReference type="PROSITE" id="PS50850"/>
    </source>
</evidence>
<evidence type="ECO:0000256" key="2">
    <source>
        <dbReference type="ARBA" id="ARBA00022448"/>
    </source>
</evidence>
<dbReference type="InterPro" id="IPR011701">
    <property type="entry name" value="MFS"/>
</dbReference>
<protein>
    <recommendedName>
        <fullName evidence="8">Major facilitator superfamily (MFS) profile domain-containing protein</fullName>
    </recommendedName>
</protein>
<evidence type="ECO:0000256" key="6">
    <source>
        <dbReference type="SAM" id="MobiDB-lite"/>
    </source>
</evidence>
<feature type="compositionally biased region" description="Polar residues" evidence="6">
    <location>
        <begin position="246"/>
        <end position="260"/>
    </location>
</feature>
<sequence length="494" mass="54692">MAQSTPLDESLASDIYHEHPRTETQPLIERGQLYPSPLPKVQLGVLCFLRMLDPLSYTQIFPYINQFMSDLRVAKDPSQIGFYSGVVESTFAVFQLLSIYPWGLLSDSIGRRPVVLWGVASLAIVTLMLGLSPTFTTVIIARALAGVFSGNVAVIPSMLCEITNSSNQFFAFSFFGFWWPLGAIMGPLIGGSLSRPATKHPTYLDYALLKRFPYFLPCFSVSLFSVVGFFLALFFLQETLDQQPNEATQSSKTYGTSEMSQRPPLKPRKSFNFRQLMSVPMIRALCASGCALSFVSTAFDVVFVLFCYSPISEGGLSFSISQIGFALAIAGAIAALLQVVFMPTILHRVDPAVMYHFCMKLWPCVFLALPFLNIIARRGVATGDSERYTFWFLWVGIALTLSVARVAFLAYSVNMLLIKAYSPDTASLGSTTALVQFSICFSRAFSPAIASAAFTLTSTRPFLGGYTWALLMVLLSWTSCLFSRKIVEHRELRI</sequence>
<gene>
    <name evidence="9" type="ORF">K443DRAFT_266136</name>
</gene>
<feature type="transmembrane region" description="Helical" evidence="7">
    <location>
        <begin position="114"/>
        <end position="133"/>
    </location>
</feature>
<dbReference type="AlphaFoldDB" id="A0A0C9Y8P9"/>
<accession>A0A0C9Y8P9</accession>
<reference evidence="10" key="2">
    <citation type="submission" date="2015-01" db="EMBL/GenBank/DDBJ databases">
        <title>Evolutionary Origins and Diversification of the Mycorrhizal Mutualists.</title>
        <authorList>
            <consortium name="DOE Joint Genome Institute"/>
            <consortium name="Mycorrhizal Genomics Consortium"/>
            <person name="Kohler A."/>
            <person name="Kuo A."/>
            <person name="Nagy L.G."/>
            <person name="Floudas D."/>
            <person name="Copeland A."/>
            <person name="Barry K.W."/>
            <person name="Cichocki N."/>
            <person name="Veneault-Fourrey C."/>
            <person name="LaButti K."/>
            <person name="Lindquist E.A."/>
            <person name="Lipzen A."/>
            <person name="Lundell T."/>
            <person name="Morin E."/>
            <person name="Murat C."/>
            <person name="Riley R."/>
            <person name="Ohm R."/>
            <person name="Sun H."/>
            <person name="Tunlid A."/>
            <person name="Henrissat B."/>
            <person name="Grigoriev I.V."/>
            <person name="Hibbett D.S."/>
            <person name="Martin F."/>
        </authorList>
    </citation>
    <scope>NUCLEOTIDE SEQUENCE [LARGE SCALE GENOMIC DNA]</scope>
    <source>
        <strain evidence="10">LaAM-08-1</strain>
    </source>
</reference>
<evidence type="ECO:0000256" key="7">
    <source>
        <dbReference type="SAM" id="Phobius"/>
    </source>
</evidence>
<dbReference type="PRINTS" id="PR01035">
    <property type="entry name" value="TCRTETA"/>
</dbReference>
<feature type="transmembrane region" description="Helical" evidence="7">
    <location>
        <begin position="357"/>
        <end position="376"/>
    </location>
</feature>